<organism evidence="1 2">
    <name type="scientific">Sneathiella chinensis</name>
    <dbReference type="NCBI Taxonomy" id="349750"/>
    <lineage>
        <taxon>Bacteria</taxon>
        <taxon>Pseudomonadati</taxon>
        <taxon>Pseudomonadota</taxon>
        <taxon>Alphaproteobacteria</taxon>
        <taxon>Sneathiellales</taxon>
        <taxon>Sneathiellaceae</taxon>
        <taxon>Sneathiella</taxon>
    </lineage>
</organism>
<reference evidence="1" key="2">
    <citation type="submission" date="2023-01" db="EMBL/GenBank/DDBJ databases">
        <title>Draft genome sequence of Sneathiella chinensis strain NBRC 103408.</title>
        <authorList>
            <person name="Sun Q."/>
            <person name="Mori K."/>
        </authorList>
    </citation>
    <scope>NUCLEOTIDE SEQUENCE</scope>
    <source>
        <strain evidence="1">NBRC 103408</strain>
    </source>
</reference>
<dbReference type="Proteomes" id="UP001161409">
    <property type="component" value="Unassembled WGS sequence"/>
</dbReference>
<dbReference type="RefSeq" id="WP_169559312.1">
    <property type="nucleotide sequence ID" value="NZ_BSNF01000001.1"/>
</dbReference>
<sequence>MFENARLSRPQDIRVDLQLIAEMIEPNSRVLDVGCAEGTLLSHLISAKNVDGRGMELSQAGVNACVTKGLSVVQGDADTDLVDYPAKGFDYAILSQTLQATHRPKLVLEQLLRVGKKAIVSFPNFAYWRCRAYLALKGRMPMTSSLDYAWYETPNIHFCTLRDFMALCDEIGVTIEKSIVVDNNGKVMKDSVGENRANFFGVQCVFLLSNGQD</sequence>
<dbReference type="InterPro" id="IPR010743">
    <property type="entry name" value="Methionine_synth_MetW"/>
</dbReference>
<gene>
    <name evidence="1" type="ORF">GCM10007924_05240</name>
</gene>
<reference evidence="1" key="1">
    <citation type="journal article" date="2014" name="Int. J. Syst. Evol. Microbiol.">
        <title>Complete genome of a new Firmicutes species belonging to the dominant human colonic microbiota ('Ruminococcus bicirculans') reveals two chromosomes and a selective capacity to utilize plant glucans.</title>
        <authorList>
            <consortium name="NISC Comparative Sequencing Program"/>
            <person name="Wegmann U."/>
            <person name="Louis P."/>
            <person name="Goesmann A."/>
            <person name="Henrissat B."/>
            <person name="Duncan S.H."/>
            <person name="Flint H.J."/>
        </authorList>
    </citation>
    <scope>NUCLEOTIDE SEQUENCE</scope>
    <source>
        <strain evidence="1">NBRC 103408</strain>
    </source>
</reference>
<accession>A0ABQ5U0G5</accession>
<dbReference type="InterPro" id="IPR029063">
    <property type="entry name" value="SAM-dependent_MTases_sf"/>
</dbReference>
<keyword evidence="2" id="KW-1185">Reference proteome</keyword>
<dbReference type="CDD" id="cd02440">
    <property type="entry name" value="AdoMet_MTases"/>
    <property type="match status" value="1"/>
</dbReference>
<proteinExistence type="predicted"/>
<name>A0ABQ5U0G5_9PROT</name>
<dbReference type="EMBL" id="BSNF01000001">
    <property type="protein sequence ID" value="GLQ05303.1"/>
    <property type="molecule type" value="Genomic_DNA"/>
</dbReference>
<dbReference type="Gene3D" id="3.40.50.150">
    <property type="entry name" value="Vaccinia Virus protein VP39"/>
    <property type="match status" value="1"/>
</dbReference>
<evidence type="ECO:0000313" key="2">
    <source>
        <dbReference type="Proteomes" id="UP001161409"/>
    </source>
</evidence>
<dbReference type="NCBIfam" id="TIGR02081">
    <property type="entry name" value="metW"/>
    <property type="match status" value="1"/>
</dbReference>
<protein>
    <submittedName>
        <fullName evidence="1">Methionine biosynthesis protein MetW</fullName>
    </submittedName>
</protein>
<evidence type="ECO:0000313" key="1">
    <source>
        <dbReference type="EMBL" id="GLQ05303.1"/>
    </source>
</evidence>
<comment type="caution">
    <text evidence="1">The sequence shown here is derived from an EMBL/GenBank/DDBJ whole genome shotgun (WGS) entry which is preliminary data.</text>
</comment>
<dbReference type="SUPFAM" id="SSF53335">
    <property type="entry name" value="S-adenosyl-L-methionine-dependent methyltransferases"/>
    <property type="match status" value="1"/>
</dbReference>
<dbReference type="Pfam" id="PF07021">
    <property type="entry name" value="MetW"/>
    <property type="match status" value="1"/>
</dbReference>